<dbReference type="AlphaFoldDB" id="A0A9D9IKH2"/>
<dbReference type="Proteomes" id="UP000823757">
    <property type="component" value="Unassembled WGS sequence"/>
</dbReference>
<reference evidence="1" key="2">
    <citation type="journal article" date="2021" name="PeerJ">
        <title>Extensive microbial diversity within the chicken gut microbiome revealed by metagenomics and culture.</title>
        <authorList>
            <person name="Gilroy R."/>
            <person name="Ravi A."/>
            <person name="Getino M."/>
            <person name="Pursley I."/>
            <person name="Horton D.L."/>
            <person name="Alikhan N.F."/>
            <person name="Baker D."/>
            <person name="Gharbi K."/>
            <person name="Hall N."/>
            <person name="Watson M."/>
            <person name="Adriaenssens E.M."/>
            <person name="Foster-Nyarko E."/>
            <person name="Jarju S."/>
            <person name="Secka A."/>
            <person name="Antonio M."/>
            <person name="Oren A."/>
            <person name="Chaudhuri R.R."/>
            <person name="La Ragione R."/>
            <person name="Hildebrand F."/>
            <person name="Pallen M.J."/>
        </authorList>
    </citation>
    <scope>NUCLEOTIDE SEQUENCE</scope>
    <source>
        <strain evidence="1">B1-13419</strain>
    </source>
</reference>
<dbReference type="PROSITE" id="PS51257">
    <property type="entry name" value="PROKAR_LIPOPROTEIN"/>
    <property type="match status" value="1"/>
</dbReference>
<reference evidence="1" key="1">
    <citation type="submission" date="2020-10" db="EMBL/GenBank/DDBJ databases">
        <authorList>
            <person name="Gilroy R."/>
        </authorList>
    </citation>
    <scope>NUCLEOTIDE SEQUENCE</scope>
    <source>
        <strain evidence="1">B1-13419</strain>
    </source>
</reference>
<organism evidence="1 2">
    <name type="scientific">Candidatus Cryptobacteroides faecigallinarum</name>
    <dbReference type="NCBI Taxonomy" id="2840763"/>
    <lineage>
        <taxon>Bacteria</taxon>
        <taxon>Pseudomonadati</taxon>
        <taxon>Bacteroidota</taxon>
        <taxon>Bacteroidia</taxon>
        <taxon>Bacteroidales</taxon>
        <taxon>Candidatus Cryptobacteroides</taxon>
    </lineage>
</organism>
<evidence type="ECO:0000313" key="1">
    <source>
        <dbReference type="EMBL" id="MBO8473766.1"/>
    </source>
</evidence>
<dbReference type="InterPro" id="IPR045921">
    <property type="entry name" value="DUF6340"/>
</dbReference>
<sequence length="275" mass="31022">MYKIFRLIAIAFPLMLVSCGPTYFSLGVDMRLPSRSGIVLTGKNMSVTYLDNGTDSLFMSSVAEGFAQALEKDYYSGEQNIGIYSIKDKAGTEYASRDSMVSLLMDTGVDVAFLFDLESMGKPVDSVSDIPFEIRLYVYDAMNHEDVVQMYEGTSSLKQDADMAEQGIETGRRSANAFVSSWTNRRFIFFYYQSDPWYTAAEYASDYKFKEAMDVWMTLLDTNNLYKRSCAEYNIAAACCIMGEKELATQWLDRSDSDHKLSESASLRSKIKSLP</sequence>
<name>A0A9D9IKH2_9BACT</name>
<dbReference type="EMBL" id="JADIMD010000008">
    <property type="protein sequence ID" value="MBO8473766.1"/>
    <property type="molecule type" value="Genomic_DNA"/>
</dbReference>
<protein>
    <submittedName>
        <fullName evidence="1">Uncharacterized protein</fullName>
    </submittedName>
</protein>
<gene>
    <name evidence="1" type="ORF">IAB91_00540</name>
</gene>
<comment type="caution">
    <text evidence="1">The sequence shown here is derived from an EMBL/GenBank/DDBJ whole genome shotgun (WGS) entry which is preliminary data.</text>
</comment>
<proteinExistence type="predicted"/>
<evidence type="ECO:0000313" key="2">
    <source>
        <dbReference type="Proteomes" id="UP000823757"/>
    </source>
</evidence>
<dbReference type="Pfam" id="PF19867">
    <property type="entry name" value="DUF6340"/>
    <property type="match status" value="1"/>
</dbReference>
<accession>A0A9D9IKH2</accession>